<evidence type="ECO:0000256" key="6">
    <source>
        <dbReference type="SAM" id="Phobius"/>
    </source>
</evidence>
<dbReference type="Proteomes" id="UP000295718">
    <property type="component" value="Unassembled WGS sequence"/>
</dbReference>
<dbReference type="InterPro" id="IPR024002">
    <property type="entry name" value="For/NO2_transpt_CS"/>
</dbReference>
<dbReference type="PANTHER" id="PTHR30520">
    <property type="entry name" value="FORMATE TRANSPORTER-RELATED"/>
    <property type="match status" value="1"/>
</dbReference>
<comment type="caution">
    <text evidence="7">The sequence shown here is derived from an EMBL/GenBank/DDBJ whole genome shotgun (WGS) entry which is preliminary data.</text>
</comment>
<dbReference type="InterPro" id="IPR023271">
    <property type="entry name" value="Aquaporin-like"/>
</dbReference>
<accession>A0A4R1QSK1</accession>
<dbReference type="GO" id="GO:0005886">
    <property type="term" value="C:plasma membrane"/>
    <property type="evidence" value="ECO:0007669"/>
    <property type="project" value="TreeGrafter"/>
</dbReference>
<keyword evidence="3 6" id="KW-1133">Transmembrane helix</keyword>
<dbReference type="STRING" id="1469948.GCA_000732725_02821"/>
<dbReference type="PROSITE" id="PS01005">
    <property type="entry name" value="FORMATE_NITRITE_TP_1"/>
    <property type="match status" value="1"/>
</dbReference>
<comment type="similarity">
    <text evidence="5">Belongs to the FNT transporter (TC 1.A.16) family.</text>
</comment>
<dbReference type="PANTHER" id="PTHR30520:SF6">
    <property type="entry name" value="FORMATE_NITRATE FAMILY TRANSPORTER (EUROFUNG)"/>
    <property type="match status" value="1"/>
</dbReference>
<keyword evidence="8" id="KW-1185">Reference proteome</keyword>
<feature type="transmembrane region" description="Helical" evidence="6">
    <location>
        <begin position="30"/>
        <end position="55"/>
    </location>
</feature>
<proteinExistence type="inferred from homology"/>
<feature type="transmembrane region" description="Helical" evidence="6">
    <location>
        <begin position="251"/>
        <end position="274"/>
    </location>
</feature>
<evidence type="ECO:0000256" key="4">
    <source>
        <dbReference type="ARBA" id="ARBA00023136"/>
    </source>
</evidence>
<evidence type="ECO:0000256" key="5">
    <source>
        <dbReference type="ARBA" id="ARBA00049660"/>
    </source>
</evidence>
<evidence type="ECO:0000256" key="2">
    <source>
        <dbReference type="ARBA" id="ARBA00022692"/>
    </source>
</evidence>
<feature type="transmembrane region" description="Helical" evidence="6">
    <location>
        <begin position="67"/>
        <end position="95"/>
    </location>
</feature>
<keyword evidence="4 6" id="KW-0472">Membrane</keyword>
<dbReference type="GO" id="GO:0015499">
    <property type="term" value="F:formate transmembrane transporter activity"/>
    <property type="evidence" value="ECO:0007669"/>
    <property type="project" value="TreeGrafter"/>
</dbReference>
<reference evidence="7 8" key="1">
    <citation type="submission" date="2019-03" db="EMBL/GenBank/DDBJ databases">
        <title>Genomic Encyclopedia of Type Strains, Phase IV (KMG-IV): sequencing the most valuable type-strain genomes for metagenomic binning, comparative biology and taxonomic classification.</title>
        <authorList>
            <person name="Goeker M."/>
        </authorList>
    </citation>
    <scope>NUCLEOTIDE SEQUENCE [LARGE SCALE GENOMIC DNA]</scope>
    <source>
        <strain evidence="7 8">DSM 100556</strain>
    </source>
</reference>
<dbReference type="EMBL" id="SLUO01000010">
    <property type="protein sequence ID" value="TCL56879.1"/>
    <property type="molecule type" value="Genomic_DNA"/>
</dbReference>
<name>A0A4R1QSK1_9FIRM</name>
<feature type="transmembrane region" description="Helical" evidence="6">
    <location>
        <begin position="186"/>
        <end position="211"/>
    </location>
</feature>
<dbReference type="AlphaFoldDB" id="A0A4R1QSK1"/>
<evidence type="ECO:0000313" key="7">
    <source>
        <dbReference type="EMBL" id="TCL56879.1"/>
    </source>
</evidence>
<dbReference type="Gene3D" id="1.20.1080.10">
    <property type="entry name" value="Glycerol uptake facilitator protein"/>
    <property type="match status" value="1"/>
</dbReference>
<feature type="transmembrane region" description="Helical" evidence="6">
    <location>
        <begin position="158"/>
        <end position="179"/>
    </location>
</feature>
<dbReference type="OrthoDB" id="9786493at2"/>
<dbReference type="RefSeq" id="WP_031391486.1">
    <property type="nucleotide sequence ID" value="NZ_JPNB01000002.1"/>
</dbReference>
<gene>
    <name evidence="7" type="ORF">EDD76_11051</name>
</gene>
<evidence type="ECO:0000313" key="8">
    <source>
        <dbReference type="Proteomes" id="UP000295718"/>
    </source>
</evidence>
<evidence type="ECO:0000256" key="1">
    <source>
        <dbReference type="ARBA" id="ARBA00004141"/>
    </source>
</evidence>
<evidence type="ECO:0000256" key="3">
    <source>
        <dbReference type="ARBA" id="ARBA00022989"/>
    </source>
</evidence>
<comment type="subcellular location">
    <subcellularLocation>
        <location evidence="1">Membrane</location>
        <topology evidence="1">Multi-pass membrane protein</topology>
    </subcellularLocation>
</comment>
<protein>
    <submittedName>
        <fullName evidence="7">Formate/nitrite transporter</fullName>
    </submittedName>
</protein>
<organism evidence="7 8">
    <name type="scientific">Kineothrix alysoides</name>
    <dbReference type="NCBI Taxonomy" id="1469948"/>
    <lineage>
        <taxon>Bacteria</taxon>
        <taxon>Bacillati</taxon>
        <taxon>Bacillota</taxon>
        <taxon>Clostridia</taxon>
        <taxon>Lachnospirales</taxon>
        <taxon>Lachnospiraceae</taxon>
        <taxon>Kineothrix</taxon>
    </lineage>
</organism>
<dbReference type="InterPro" id="IPR000292">
    <property type="entry name" value="For/NO2_transpt"/>
</dbReference>
<sequence length="301" mass="32406">MQENLYTPKEILQKYIKLCMNKVSYPVWKVLLMGVVAGAFISIGAAASSVSMYGIESTGVARTIGGAVFPIGLMLIVLIGGELFTGNCLVIFGILDKKYPWPVMAKNLTLVFVSNLAGAVLMAVLVTYSGQFEFSHGALGAYVIKVALAKSTINPVTAFISGILCNIVVCAAVFMAAGAKDLAGKIWAIFFPIFVFVICGFEHCVANMYYISAGILALANKNYAAKAMELYGYTEAQLSALNWGNMFVVNLLPVTIGNIVGGSLFFAVPIYLAYREKAHNEQEESDKALISLKEAEHEFSA</sequence>
<dbReference type="Pfam" id="PF01226">
    <property type="entry name" value="Form_Nir_trans"/>
    <property type="match status" value="1"/>
</dbReference>
<feature type="transmembrane region" description="Helical" evidence="6">
    <location>
        <begin position="107"/>
        <end position="128"/>
    </location>
</feature>
<keyword evidence="2 6" id="KW-0812">Transmembrane</keyword>